<dbReference type="AlphaFoldDB" id="A0A6N7ZLG9"/>
<feature type="transmembrane region" description="Helical" evidence="1">
    <location>
        <begin position="23"/>
        <end position="47"/>
    </location>
</feature>
<dbReference type="Proteomes" id="UP000440668">
    <property type="component" value="Unassembled WGS sequence"/>
</dbReference>
<evidence type="ECO:0000313" key="2">
    <source>
        <dbReference type="EMBL" id="MTG90113.1"/>
    </source>
</evidence>
<evidence type="ECO:0000256" key="1">
    <source>
        <dbReference type="SAM" id="Phobius"/>
    </source>
</evidence>
<dbReference type="NCBIfam" id="NF042935">
    <property type="entry name" value="SCO6880_fam"/>
    <property type="match status" value="1"/>
</dbReference>
<name>A0A6N7ZLG9_9MICO</name>
<protein>
    <recommendedName>
        <fullName evidence="4">Type VII secretion protein EccE</fullName>
    </recommendedName>
</protein>
<organism evidence="2 3">
    <name type="scientific">Cellulosimicrobium composti</name>
    <dbReference type="NCBI Taxonomy" id="2672572"/>
    <lineage>
        <taxon>Bacteria</taxon>
        <taxon>Bacillati</taxon>
        <taxon>Actinomycetota</taxon>
        <taxon>Actinomycetes</taxon>
        <taxon>Micrococcales</taxon>
        <taxon>Promicromonosporaceae</taxon>
        <taxon>Cellulosimicrobium</taxon>
    </lineage>
</organism>
<proteinExistence type="predicted"/>
<evidence type="ECO:0008006" key="4">
    <source>
        <dbReference type="Google" id="ProtNLM"/>
    </source>
</evidence>
<keyword evidence="1" id="KW-1133">Transmembrane helix</keyword>
<keyword evidence="1" id="KW-0812">Transmembrane</keyword>
<sequence>MTTVHDVDERVCNIGGESRNRGLFGAFGVIRTLLLGAIVIFGLVALVVTQSPWVLLGLVIVAGVVWWALRRQTAVGESWTGTLGEELRWRVARRQGTDVFEPDAGYATRPVPLELGSVRFMGVAATEDGPELSVVGHGLDCLTTVLEVVGGGEGMREIAQTNAASARFGRLLSRLARPDLPVEQVDFSTRVMPVESADYEQWITDRLRPGLSPELRDSMTTLAAQAAWSGESYRSWITVRMSYAGLSAKTARRGVPVTPENVAETAFEVTGEVSRAAARAGLTVRAGLGPRRLGALLRHLYVPSLSMDNLAELGGARDGFVAYNAEGPAHRAGFEVYGPDGSTWWHATATIPRDGLPLSDVGVRWMECLVTDVTPPIIRTVTTQFRLVAKPEARARAAAALTLDKAAIIKDAKAGVVSTGEKEAQASVPQTILSDLLHEDAAGVETAVRVTVSAPTHDDLLTTREVLESAAQDGGITHVKWHDTRHHHAHVLTLPFARGIGK</sequence>
<dbReference type="RefSeq" id="WP_155099697.1">
    <property type="nucleotide sequence ID" value="NZ_WMKA01000038.1"/>
</dbReference>
<feature type="transmembrane region" description="Helical" evidence="1">
    <location>
        <begin position="53"/>
        <end position="69"/>
    </location>
</feature>
<accession>A0A6N7ZLG9</accession>
<dbReference type="EMBL" id="WMKA01000038">
    <property type="protein sequence ID" value="MTG90113.1"/>
    <property type="molecule type" value="Genomic_DNA"/>
</dbReference>
<evidence type="ECO:0000313" key="3">
    <source>
        <dbReference type="Proteomes" id="UP000440668"/>
    </source>
</evidence>
<comment type="caution">
    <text evidence="2">The sequence shown here is derived from an EMBL/GenBank/DDBJ whole genome shotgun (WGS) entry which is preliminary data.</text>
</comment>
<dbReference type="InterPro" id="IPR049978">
    <property type="entry name" value="SCO6880-like"/>
</dbReference>
<keyword evidence="1" id="KW-0472">Membrane</keyword>
<reference evidence="2 3" key="1">
    <citation type="submission" date="2019-11" db="EMBL/GenBank/DDBJ databases">
        <title>Cellulosimicrobium composti sp. nov. isolated from a compost.</title>
        <authorList>
            <person name="Yang Y."/>
        </authorList>
    </citation>
    <scope>NUCLEOTIDE SEQUENCE [LARGE SCALE GENOMIC DNA]</scope>
    <source>
        <strain evidence="2 3">BIT-GX5</strain>
    </source>
</reference>
<gene>
    <name evidence="2" type="ORF">GJV82_14330</name>
</gene>